<keyword evidence="3 6" id="KW-0812">Transmembrane</keyword>
<keyword evidence="8" id="KW-1185">Reference proteome</keyword>
<evidence type="ECO:0000256" key="6">
    <source>
        <dbReference type="SAM" id="Phobius"/>
    </source>
</evidence>
<keyword evidence="4 6" id="KW-1133">Transmembrane helix</keyword>
<evidence type="ECO:0000256" key="2">
    <source>
        <dbReference type="ARBA" id="ARBA00022475"/>
    </source>
</evidence>
<evidence type="ECO:0000256" key="1">
    <source>
        <dbReference type="ARBA" id="ARBA00004651"/>
    </source>
</evidence>
<feature type="transmembrane region" description="Helical" evidence="6">
    <location>
        <begin position="111"/>
        <end position="133"/>
    </location>
</feature>
<feature type="transmembrane region" description="Helical" evidence="6">
    <location>
        <begin position="38"/>
        <end position="63"/>
    </location>
</feature>
<keyword evidence="2" id="KW-1003">Cell membrane</keyword>
<gene>
    <name evidence="7" type="ORF">SD71_02850</name>
</gene>
<name>A0ABR5A9K8_9BACL</name>
<feature type="transmembrane region" description="Helical" evidence="6">
    <location>
        <begin position="69"/>
        <end position="90"/>
    </location>
</feature>
<comment type="subcellular location">
    <subcellularLocation>
        <location evidence="1">Cell membrane</location>
        <topology evidence="1">Multi-pass membrane protein</topology>
    </subcellularLocation>
</comment>
<evidence type="ECO:0000313" key="7">
    <source>
        <dbReference type="EMBL" id="KIL37751.1"/>
    </source>
</evidence>
<evidence type="ECO:0000256" key="4">
    <source>
        <dbReference type="ARBA" id="ARBA00022989"/>
    </source>
</evidence>
<sequence length="203" mass="21974">MIVIVHGILLAFGLILPLGVQNIFVFNQGVLGRRYMNAVPAAFTASVCDTLLIMASVYGVSVAVLAFDWVRYILIVAGVLFLLYVGWSVWKNSAAAERADLRETFPAGKQVAFAAMVSLLNPHAILDTVGVIGTSSLRYEGTERLAFALTCVAVSWVWFFSLAFAGRMAGRLDQSGRGLTLMNRASALLIWGSAAYLLYSLTD</sequence>
<dbReference type="Proteomes" id="UP000054526">
    <property type="component" value="Unassembled WGS sequence"/>
</dbReference>
<comment type="caution">
    <text evidence="7">The sequence shown here is derived from an EMBL/GenBank/DDBJ whole genome shotgun (WGS) entry which is preliminary data.</text>
</comment>
<dbReference type="PANTHER" id="PTHR30086:SF20">
    <property type="entry name" value="ARGININE EXPORTER PROTEIN ARGO-RELATED"/>
    <property type="match status" value="1"/>
</dbReference>
<reference evidence="7 8" key="1">
    <citation type="submission" date="2014-12" db="EMBL/GenBank/DDBJ databases">
        <title>Draft genome sequence of Cohnella kolymensis strain B-2846.</title>
        <authorList>
            <person name="Karlyshev A.V."/>
            <person name="Kudryashova E.B."/>
        </authorList>
    </citation>
    <scope>NUCLEOTIDE SEQUENCE [LARGE SCALE GENOMIC DNA]</scope>
    <source>
        <strain evidence="7 8">VKM B-2846</strain>
    </source>
</reference>
<feature type="transmembrane region" description="Helical" evidence="6">
    <location>
        <begin position="145"/>
        <end position="169"/>
    </location>
</feature>
<feature type="transmembrane region" description="Helical" evidence="6">
    <location>
        <begin position="6"/>
        <end position="26"/>
    </location>
</feature>
<evidence type="ECO:0000313" key="8">
    <source>
        <dbReference type="Proteomes" id="UP000054526"/>
    </source>
</evidence>
<evidence type="ECO:0000256" key="5">
    <source>
        <dbReference type="ARBA" id="ARBA00023136"/>
    </source>
</evidence>
<dbReference type="PANTHER" id="PTHR30086">
    <property type="entry name" value="ARGININE EXPORTER PROTEIN ARGO"/>
    <property type="match status" value="1"/>
</dbReference>
<feature type="transmembrane region" description="Helical" evidence="6">
    <location>
        <begin position="181"/>
        <end position="199"/>
    </location>
</feature>
<dbReference type="Pfam" id="PF01810">
    <property type="entry name" value="LysE"/>
    <property type="match status" value="1"/>
</dbReference>
<dbReference type="InterPro" id="IPR001123">
    <property type="entry name" value="LeuE-type"/>
</dbReference>
<proteinExistence type="predicted"/>
<evidence type="ECO:0000256" key="3">
    <source>
        <dbReference type="ARBA" id="ARBA00022692"/>
    </source>
</evidence>
<protein>
    <submittedName>
        <fullName evidence="7">LysE family L-lysine exporter</fullName>
    </submittedName>
</protein>
<organism evidence="7 8">
    <name type="scientific">Cohnella kolymensis</name>
    <dbReference type="NCBI Taxonomy" id="1590652"/>
    <lineage>
        <taxon>Bacteria</taxon>
        <taxon>Bacillati</taxon>
        <taxon>Bacillota</taxon>
        <taxon>Bacilli</taxon>
        <taxon>Bacillales</taxon>
        <taxon>Paenibacillaceae</taxon>
        <taxon>Cohnella</taxon>
    </lineage>
</organism>
<keyword evidence="5 6" id="KW-0472">Membrane</keyword>
<accession>A0ABR5A9K8</accession>
<dbReference type="EMBL" id="JXAL01000001">
    <property type="protein sequence ID" value="KIL37751.1"/>
    <property type="molecule type" value="Genomic_DNA"/>
</dbReference>